<evidence type="ECO:0000313" key="3">
    <source>
        <dbReference type="Proteomes" id="UP000516437"/>
    </source>
</evidence>
<name>A0A6A1WS53_9ROSI</name>
<evidence type="ECO:0000256" key="1">
    <source>
        <dbReference type="SAM" id="MobiDB-lite"/>
    </source>
</evidence>
<proteinExistence type="predicted"/>
<sequence length="180" mass="19713">MQWKQRRATGTWIVGRRDFPTRTSQQPLLNPPRTLELKVQNSESSNQTAKEDENLKITPTLTLRGSNLSLEKNPSFFSLEALLPQTVRPPRAGARSPTPQLHSAVPSSPVGFPSSSVSTLFLVSSVEGFHSRFVLFWSSLLAARFGNGFTSLFITVPPFTGSELIGMAKGTITLDTISPI</sequence>
<dbReference type="AlphaFoldDB" id="A0A6A1WS53"/>
<reference evidence="2 3" key="1">
    <citation type="journal article" date="2019" name="Plant Biotechnol. J.">
        <title>The red bayberry genome and genetic basis of sex determination.</title>
        <authorList>
            <person name="Jia H.M."/>
            <person name="Jia H.J."/>
            <person name="Cai Q.L."/>
            <person name="Wang Y."/>
            <person name="Zhao H.B."/>
            <person name="Yang W.F."/>
            <person name="Wang G.Y."/>
            <person name="Li Y.H."/>
            <person name="Zhan D.L."/>
            <person name="Shen Y.T."/>
            <person name="Niu Q.F."/>
            <person name="Chang L."/>
            <person name="Qiu J."/>
            <person name="Zhao L."/>
            <person name="Xie H.B."/>
            <person name="Fu W.Y."/>
            <person name="Jin J."/>
            <person name="Li X.W."/>
            <person name="Jiao Y."/>
            <person name="Zhou C.C."/>
            <person name="Tu T."/>
            <person name="Chai C.Y."/>
            <person name="Gao J.L."/>
            <person name="Fan L.J."/>
            <person name="van de Weg E."/>
            <person name="Wang J.Y."/>
            <person name="Gao Z.S."/>
        </authorList>
    </citation>
    <scope>NUCLEOTIDE SEQUENCE [LARGE SCALE GENOMIC DNA]</scope>
    <source>
        <tissue evidence="2">Leaves</tissue>
    </source>
</reference>
<comment type="caution">
    <text evidence="2">The sequence shown here is derived from an EMBL/GenBank/DDBJ whole genome shotgun (WGS) entry which is preliminary data.</text>
</comment>
<protein>
    <submittedName>
        <fullName evidence="2">Uncharacterized protein</fullName>
    </submittedName>
</protein>
<dbReference type="Proteomes" id="UP000516437">
    <property type="component" value="Chromosome 1"/>
</dbReference>
<keyword evidence="3" id="KW-1185">Reference proteome</keyword>
<feature type="region of interest" description="Disordered" evidence="1">
    <location>
        <begin position="88"/>
        <end position="108"/>
    </location>
</feature>
<organism evidence="2 3">
    <name type="scientific">Morella rubra</name>
    <name type="common">Chinese bayberry</name>
    <dbReference type="NCBI Taxonomy" id="262757"/>
    <lineage>
        <taxon>Eukaryota</taxon>
        <taxon>Viridiplantae</taxon>
        <taxon>Streptophyta</taxon>
        <taxon>Embryophyta</taxon>
        <taxon>Tracheophyta</taxon>
        <taxon>Spermatophyta</taxon>
        <taxon>Magnoliopsida</taxon>
        <taxon>eudicotyledons</taxon>
        <taxon>Gunneridae</taxon>
        <taxon>Pentapetalae</taxon>
        <taxon>rosids</taxon>
        <taxon>fabids</taxon>
        <taxon>Fagales</taxon>
        <taxon>Myricaceae</taxon>
        <taxon>Morella</taxon>
    </lineage>
</organism>
<dbReference type="EMBL" id="RXIC02000019">
    <property type="protein sequence ID" value="KAB1227463.1"/>
    <property type="molecule type" value="Genomic_DNA"/>
</dbReference>
<evidence type="ECO:0000313" key="2">
    <source>
        <dbReference type="EMBL" id="KAB1227463.1"/>
    </source>
</evidence>
<gene>
    <name evidence="2" type="ORF">CJ030_MR1G023801</name>
</gene>
<accession>A0A6A1WS53</accession>